<keyword evidence="2" id="KW-1185">Reference proteome</keyword>
<reference evidence="1 2" key="1">
    <citation type="submission" date="2019-02" db="EMBL/GenBank/DDBJ databases">
        <title>Deep-cultivation of Planctomycetes and their phenomic and genomic characterization uncovers novel biology.</title>
        <authorList>
            <person name="Wiegand S."/>
            <person name="Jogler M."/>
            <person name="Boedeker C."/>
            <person name="Pinto D."/>
            <person name="Vollmers J."/>
            <person name="Rivas-Marin E."/>
            <person name="Kohn T."/>
            <person name="Peeters S.H."/>
            <person name="Heuer A."/>
            <person name="Rast P."/>
            <person name="Oberbeckmann S."/>
            <person name="Bunk B."/>
            <person name="Jeske O."/>
            <person name="Meyerdierks A."/>
            <person name="Storesund J.E."/>
            <person name="Kallscheuer N."/>
            <person name="Luecker S."/>
            <person name="Lage O.M."/>
            <person name="Pohl T."/>
            <person name="Merkel B.J."/>
            <person name="Hornburger P."/>
            <person name="Mueller R.-W."/>
            <person name="Bruemmer F."/>
            <person name="Labrenz M."/>
            <person name="Spormann A.M."/>
            <person name="Op den Camp H."/>
            <person name="Overmann J."/>
            <person name="Amann R."/>
            <person name="Jetten M.S.M."/>
            <person name="Mascher T."/>
            <person name="Medema M.H."/>
            <person name="Devos D.P."/>
            <person name="Kaster A.-K."/>
            <person name="Ovreas L."/>
            <person name="Rohde M."/>
            <person name="Galperin M.Y."/>
            <person name="Jogler C."/>
        </authorList>
    </citation>
    <scope>NUCLEOTIDE SEQUENCE [LARGE SCALE GENOMIC DNA]</scope>
    <source>
        <strain evidence="1 2">SV_7m_r</strain>
    </source>
</reference>
<protein>
    <submittedName>
        <fullName evidence="1">Uncharacterized protein</fullName>
    </submittedName>
</protein>
<gene>
    <name evidence="1" type="ORF">SV7mr_18900</name>
</gene>
<sequence length="67" mass="7461">MTGNVINFTSNAMGMAKVFSTSLFLNTIESLLTQLVLIIPTDPSVVECQERRLQCSDVLFHCVQAKR</sequence>
<evidence type="ECO:0000313" key="1">
    <source>
        <dbReference type="EMBL" id="QDT59383.1"/>
    </source>
</evidence>
<organism evidence="1 2">
    <name type="scientific">Stieleria bergensis</name>
    <dbReference type="NCBI Taxonomy" id="2528025"/>
    <lineage>
        <taxon>Bacteria</taxon>
        <taxon>Pseudomonadati</taxon>
        <taxon>Planctomycetota</taxon>
        <taxon>Planctomycetia</taxon>
        <taxon>Pirellulales</taxon>
        <taxon>Pirellulaceae</taxon>
        <taxon>Stieleria</taxon>
    </lineage>
</organism>
<dbReference type="EMBL" id="CP036272">
    <property type="protein sequence ID" value="QDT59383.1"/>
    <property type="molecule type" value="Genomic_DNA"/>
</dbReference>
<dbReference type="Proteomes" id="UP000315003">
    <property type="component" value="Chromosome"/>
</dbReference>
<evidence type="ECO:0000313" key="2">
    <source>
        <dbReference type="Proteomes" id="UP000315003"/>
    </source>
</evidence>
<dbReference type="AlphaFoldDB" id="A0A517STH5"/>
<accession>A0A517STH5</accession>
<name>A0A517STH5_9BACT</name>
<proteinExistence type="predicted"/>